<feature type="region of interest" description="Disordered" evidence="1">
    <location>
        <begin position="67"/>
        <end position="106"/>
    </location>
</feature>
<evidence type="ECO:0000313" key="2">
    <source>
        <dbReference type="EMBL" id="KUJ09486.1"/>
    </source>
</evidence>
<reference evidence="2 3" key="1">
    <citation type="submission" date="2015-10" db="EMBL/GenBank/DDBJ databases">
        <title>Full genome of DAOMC 229536 Phialocephala scopiformis, a fungal endophyte of spruce producing the potent anti-insectan compound rugulosin.</title>
        <authorList>
            <consortium name="DOE Joint Genome Institute"/>
            <person name="Walker A.K."/>
            <person name="Frasz S.L."/>
            <person name="Seifert K.A."/>
            <person name="Miller J.D."/>
            <person name="Mondo S.J."/>
            <person name="Labutti K."/>
            <person name="Lipzen A."/>
            <person name="Dockter R."/>
            <person name="Kennedy M."/>
            <person name="Grigoriev I.V."/>
            <person name="Spatafora J.W."/>
        </authorList>
    </citation>
    <scope>NUCLEOTIDE SEQUENCE [LARGE SCALE GENOMIC DNA]</scope>
    <source>
        <strain evidence="2 3">CBS 120377</strain>
    </source>
</reference>
<dbReference type="InParanoid" id="A0A132BAS1"/>
<dbReference type="RefSeq" id="XP_018063841.1">
    <property type="nucleotide sequence ID" value="XM_018220677.1"/>
</dbReference>
<feature type="region of interest" description="Disordered" evidence="1">
    <location>
        <begin position="1"/>
        <end position="28"/>
    </location>
</feature>
<dbReference type="EMBL" id="KQ947432">
    <property type="protein sequence ID" value="KUJ09486.1"/>
    <property type="molecule type" value="Genomic_DNA"/>
</dbReference>
<feature type="compositionally biased region" description="Basic and acidic residues" evidence="1">
    <location>
        <begin position="88"/>
        <end position="97"/>
    </location>
</feature>
<keyword evidence="3" id="KW-1185">Reference proteome</keyword>
<gene>
    <name evidence="2" type="ORF">LY89DRAFT_741193</name>
</gene>
<feature type="compositionally biased region" description="Basic and acidic residues" evidence="1">
    <location>
        <begin position="1"/>
        <end position="21"/>
    </location>
</feature>
<dbReference type="KEGG" id="psco:LY89DRAFT_741193"/>
<dbReference type="Proteomes" id="UP000070700">
    <property type="component" value="Unassembled WGS sequence"/>
</dbReference>
<dbReference type="GeneID" id="28830403"/>
<proteinExistence type="predicted"/>
<evidence type="ECO:0000313" key="3">
    <source>
        <dbReference type="Proteomes" id="UP000070700"/>
    </source>
</evidence>
<accession>A0A132BAS1</accession>
<organism evidence="2 3">
    <name type="scientific">Mollisia scopiformis</name>
    <name type="common">Conifer needle endophyte fungus</name>
    <name type="synonym">Phialocephala scopiformis</name>
    <dbReference type="NCBI Taxonomy" id="149040"/>
    <lineage>
        <taxon>Eukaryota</taxon>
        <taxon>Fungi</taxon>
        <taxon>Dikarya</taxon>
        <taxon>Ascomycota</taxon>
        <taxon>Pezizomycotina</taxon>
        <taxon>Leotiomycetes</taxon>
        <taxon>Helotiales</taxon>
        <taxon>Mollisiaceae</taxon>
        <taxon>Mollisia</taxon>
    </lineage>
</organism>
<name>A0A132BAS1_MOLSC</name>
<evidence type="ECO:0000256" key="1">
    <source>
        <dbReference type="SAM" id="MobiDB-lite"/>
    </source>
</evidence>
<sequence>MEQHHIKTEPYIKSETRDELHSVNPYIKSETENEIHSVNAYIKSEHPDTGSAYMKSEDGKVKLEEFYASQPLDQPPAISKGRKQRNKSNNDRAATKKEARRRRMQRRMAASIVKSGIGKGKRTNIKSKAPETMEAYKRLGQDPDDAEALETFLKYNPWFVEQRRTVYQPGVGMVRPGWKP</sequence>
<dbReference type="AlphaFoldDB" id="A0A132BAS1"/>
<protein>
    <submittedName>
        <fullName evidence="2">Uncharacterized protein</fullName>
    </submittedName>
</protein>